<dbReference type="AlphaFoldDB" id="A0A917L8K8"/>
<keyword evidence="2" id="KW-1185">Reference proteome</keyword>
<evidence type="ECO:0000313" key="1">
    <source>
        <dbReference type="EMBL" id="GGJ45097.1"/>
    </source>
</evidence>
<comment type="caution">
    <text evidence="1">The sequence shown here is derived from an EMBL/GenBank/DDBJ whole genome shotgun (WGS) entry which is preliminary data.</text>
</comment>
<accession>A0A917L8K8</accession>
<dbReference type="Proteomes" id="UP000661507">
    <property type="component" value="Unassembled WGS sequence"/>
</dbReference>
<reference evidence="1" key="1">
    <citation type="journal article" date="2014" name="Int. J. Syst. Evol. Microbiol.">
        <title>Complete genome sequence of Corynebacterium casei LMG S-19264T (=DSM 44701T), isolated from a smear-ripened cheese.</title>
        <authorList>
            <consortium name="US DOE Joint Genome Institute (JGI-PGF)"/>
            <person name="Walter F."/>
            <person name="Albersmeier A."/>
            <person name="Kalinowski J."/>
            <person name="Ruckert C."/>
        </authorList>
    </citation>
    <scope>NUCLEOTIDE SEQUENCE</scope>
    <source>
        <strain evidence="1">CGMCC 1.3617</strain>
    </source>
</reference>
<evidence type="ECO:0000313" key="2">
    <source>
        <dbReference type="Proteomes" id="UP000661507"/>
    </source>
</evidence>
<reference evidence="1" key="2">
    <citation type="submission" date="2020-09" db="EMBL/GenBank/DDBJ databases">
        <authorList>
            <person name="Sun Q."/>
            <person name="Zhou Y."/>
        </authorList>
    </citation>
    <scope>NUCLEOTIDE SEQUENCE</scope>
    <source>
        <strain evidence="1">CGMCC 1.3617</strain>
    </source>
</reference>
<protein>
    <submittedName>
        <fullName evidence="1">Uncharacterized protein</fullName>
    </submittedName>
</protein>
<dbReference type="EMBL" id="BMKW01000039">
    <property type="protein sequence ID" value="GGJ45097.1"/>
    <property type="molecule type" value="Genomic_DNA"/>
</dbReference>
<dbReference type="RefSeq" id="WP_188973957.1">
    <property type="nucleotide sequence ID" value="NZ_BMKW01000039.1"/>
</dbReference>
<proteinExistence type="predicted"/>
<sequence>MATLKQFVRRVPIALLQQHVEQVGVLLPPEFEWTAGSSATAKRFSDIMEQYDGTPAERLRLDVERVSAMGDEVGDGALYSTSSDPSALDRQPSSHARAYYSFLTNLADFRRAEEARYADERRRGRSWDGFESERDLTVRRDAANIAEFEKAASAFFGTSQVEAEISERVRKRHHRSDAALVQTTIYVEDRPSELRSFHDGRIAFTTHRPVHEAAITYEPETGAIEVVAKAGAHRPALANLFAEHLLATRHRGNRIAVRRYRLDHLRQPQHFESEPLHQIDSVSVKAMSLMPFGTQGERLTLELMGKAPGTIWDLAERRLQGGATRLADYLITRITLVVRFKPKLGTGRARVLPITITGGTGCNLKDCTEQERLIGEHYMRAWGILEDV</sequence>
<gene>
    <name evidence="1" type="ORF">GCM10011320_60660</name>
</gene>
<name>A0A917L8K8_9PROT</name>
<organism evidence="1 2">
    <name type="scientific">Neoroseomonas lacus</name>
    <dbReference type="NCBI Taxonomy" id="287609"/>
    <lineage>
        <taxon>Bacteria</taxon>
        <taxon>Pseudomonadati</taxon>
        <taxon>Pseudomonadota</taxon>
        <taxon>Alphaproteobacteria</taxon>
        <taxon>Acetobacterales</taxon>
        <taxon>Acetobacteraceae</taxon>
        <taxon>Neoroseomonas</taxon>
    </lineage>
</organism>